<dbReference type="EMBL" id="FM992692">
    <property type="protein sequence ID" value="CAX41500.1"/>
    <property type="molecule type" value="Genomic_DNA"/>
</dbReference>
<keyword evidence="7" id="KW-1133">Transmembrane helix</keyword>
<dbReference type="InterPro" id="IPR019383">
    <property type="entry name" value="Golgin_A_7/ERF4"/>
</dbReference>
<name>B9WH59_CANDC</name>
<keyword evidence="5" id="KW-0256">Endoplasmic reticulum</keyword>
<comment type="similarity">
    <text evidence="2">Belongs to the ERF4 family.</text>
</comment>
<dbReference type="Pfam" id="PF10256">
    <property type="entry name" value="Erf4"/>
    <property type="match status" value="1"/>
</dbReference>
<comment type="subunit">
    <text evidence="3">Interacts with ERF2.</text>
</comment>
<evidence type="ECO:0000256" key="5">
    <source>
        <dbReference type="ARBA" id="ARBA00022824"/>
    </source>
</evidence>
<evidence type="ECO:0000313" key="11">
    <source>
        <dbReference type="Proteomes" id="UP000002605"/>
    </source>
</evidence>
<evidence type="ECO:0000256" key="1">
    <source>
        <dbReference type="ARBA" id="ARBA00004406"/>
    </source>
</evidence>
<feature type="domain" description="Golgin subfamily A member 7/ERF4" evidence="8">
    <location>
        <begin position="59"/>
        <end position="210"/>
    </location>
</feature>
<dbReference type="GO" id="GO:0006612">
    <property type="term" value="P:protein targeting to membrane"/>
    <property type="evidence" value="ECO:0007669"/>
    <property type="project" value="TreeGrafter"/>
</dbReference>
<dbReference type="KEGG" id="cdu:CD36_51180"/>
<dbReference type="PANTHER" id="PTHR13254">
    <property type="entry name" value="GOLGI AUTOANTIGEN, GOLGIN SUBFAMILY A, 7"/>
    <property type="match status" value="1"/>
</dbReference>
<keyword evidence="11" id="KW-1185">Reference proteome</keyword>
<dbReference type="OrthoDB" id="5377273at2759"/>
<evidence type="ECO:0000256" key="4">
    <source>
        <dbReference type="ARBA" id="ARBA00018463"/>
    </source>
</evidence>
<dbReference type="GO" id="GO:0016740">
    <property type="term" value="F:transferase activity"/>
    <property type="evidence" value="ECO:0007669"/>
    <property type="project" value="UniProtKB-KW"/>
</dbReference>
<comment type="subcellular location">
    <subcellularLocation>
        <location evidence="1">Endoplasmic reticulum membrane</location>
        <topology evidence="1">Peripheral membrane protein</topology>
    </subcellularLocation>
</comment>
<proteinExistence type="inferred from homology"/>
<sequence length="226" mass="25586">MNETKTDSSVIPDQSIQELVFFNYHEYLVPGSDDTSLVINHFPNTHTVLSSSSFNETRIIRIPRVYHTVQFPDLIPQFSSYYPGTEPGAITSTQSTSGSFEGNNFNESSSIPSLEGIISKNEFENIVNLVNESLVVAFNPMSKRILLENLLDLLSGGLFVGLLNLLGIYSFTKRKLIDLENQINSINQINEKKGVDFKIISPRVTGYLSVNVKEYMKNLYWATMWW</sequence>
<evidence type="ECO:0000256" key="6">
    <source>
        <dbReference type="ARBA" id="ARBA00023136"/>
    </source>
</evidence>
<dbReference type="HOGENOM" id="CLU_087349_0_0_1"/>
<evidence type="ECO:0000259" key="8">
    <source>
        <dbReference type="Pfam" id="PF10256"/>
    </source>
</evidence>
<evidence type="ECO:0000256" key="3">
    <source>
        <dbReference type="ARBA" id="ARBA00011396"/>
    </source>
</evidence>
<evidence type="ECO:0000256" key="7">
    <source>
        <dbReference type="SAM" id="Phobius"/>
    </source>
</evidence>
<dbReference type="AlphaFoldDB" id="B9WH59"/>
<dbReference type="RefSeq" id="XP_002420422.1">
    <property type="nucleotide sequence ID" value="XM_002420377.1"/>
</dbReference>
<dbReference type="CGD" id="CAL0000161406">
    <property type="gene designation" value="Cd36_51180"/>
</dbReference>
<keyword evidence="7" id="KW-0812">Transmembrane</keyword>
<accession>B9WH59</accession>
<gene>
    <name evidence="9" type="ordered locus">Cd36_51180</name>
    <name evidence="10" type="ORF">CD36_51180</name>
</gene>
<evidence type="ECO:0000313" key="9">
    <source>
        <dbReference type="CGD" id="CAL0000161406"/>
    </source>
</evidence>
<organism evidence="10 11">
    <name type="scientific">Candida dubliniensis (strain CD36 / ATCC MYA-646 / CBS 7987 / NCPF 3949 / NRRL Y-17841)</name>
    <name type="common">Yeast</name>
    <dbReference type="NCBI Taxonomy" id="573826"/>
    <lineage>
        <taxon>Eukaryota</taxon>
        <taxon>Fungi</taxon>
        <taxon>Dikarya</taxon>
        <taxon>Ascomycota</taxon>
        <taxon>Saccharomycotina</taxon>
        <taxon>Pichiomycetes</taxon>
        <taxon>Debaryomycetaceae</taxon>
        <taxon>Candida/Lodderomyces clade</taxon>
        <taxon>Candida</taxon>
    </lineage>
</organism>
<reference evidence="10 11" key="1">
    <citation type="journal article" date="2009" name="Genome Res.">
        <title>Comparative genomics of the fungal pathogens Candida dubliniensis and Candida albicans.</title>
        <authorList>
            <person name="Jackson A.P."/>
            <person name="Gamble J.A."/>
            <person name="Yeomans T."/>
            <person name="Moran G.P."/>
            <person name="Saunders D."/>
            <person name="Harris D."/>
            <person name="Aslett M."/>
            <person name="Barrell J.F."/>
            <person name="Butler G."/>
            <person name="Citiulo F."/>
            <person name="Coleman D.C."/>
            <person name="de Groot P.W.J."/>
            <person name="Goodwin T.J."/>
            <person name="Quail M.A."/>
            <person name="McQuillan J."/>
            <person name="Munro C.A."/>
            <person name="Pain A."/>
            <person name="Poulter R.T."/>
            <person name="Rajandream M.A."/>
            <person name="Renauld H."/>
            <person name="Spiering M.J."/>
            <person name="Tivey A."/>
            <person name="Gow N.A.R."/>
            <person name="Barrell B."/>
            <person name="Sullivan D.J."/>
            <person name="Berriman M."/>
        </authorList>
    </citation>
    <scope>NUCLEOTIDE SEQUENCE [LARGE SCALE GENOMIC DNA]</scope>
    <source>
        <strain evidence="11">CD36 / ATCC MYA-646 / CBS 7987 / NCPF 3949 / NRRL Y-17841</strain>
    </source>
</reference>
<feature type="transmembrane region" description="Helical" evidence="7">
    <location>
        <begin position="150"/>
        <end position="171"/>
    </location>
</feature>
<keyword evidence="6 7" id="KW-0472">Membrane</keyword>
<dbReference type="GO" id="GO:0031211">
    <property type="term" value="C:endoplasmic reticulum palmitoyltransferase complex"/>
    <property type="evidence" value="ECO:0007669"/>
    <property type="project" value="TreeGrafter"/>
</dbReference>
<dbReference type="GO" id="GO:0005789">
    <property type="term" value="C:endoplasmic reticulum membrane"/>
    <property type="evidence" value="ECO:0007669"/>
    <property type="project" value="UniProtKB-SubCell"/>
</dbReference>
<dbReference type="InterPro" id="IPR051371">
    <property type="entry name" value="Ras_palmitoyltransferase"/>
</dbReference>
<evidence type="ECO:0000256" key="2">
    <source>
        <dbReference type="ARBA" id="ARBA00007732"/>
    </source>
</evidence>
<dbReference type="Proteomes" id="UP000002605">
    <property type="component" value="Chromosome 5"/>
</dbReference>
<protein>
    <recommendedName>
        <fullName evidence="4">Ras modification protein ERF4</fullName>
    </recommendedName>
</protein>
<dbReference type="eggNOG" id="ENOG502S30T">
    <property type="taxonomic scope" value="Eukaryota"/>
</dbReference>
<dbReference type="PANTHER" id="PTHR13254:SF0">
    <property type="entry name" value="GOLGIN SUBFAMILY A MEMBER 7_ERF4 DOMAIN-CONTAINING PROTEIN"/>
    <property type="match status" value="1"/>
</dbReference>
<dbReference type="GeneID" id="8048116"/>
<evidence type="ECO:0000313" key="10">
    <source>
        <dbReference type="EMBL" id="CAX41500.1"/>
    </source>
</evidence>